<dbReference type="InterPro" id="IPR053134">
    <property type="entry name" value="RNA-dir_DNA_polymerase"/>
</dbReference>
<keyword evidence="6" id="KW-0695">RNA-directed DNA polymerase</keyword>
<dbReference type="InterPro" id="IPR043128">
    <property type="entry name" value="Rev_trsase/Diguanyl_cyclase"/>
</dbReference>
<evidence type="ECO:0000256" key="6">
    <source>
        <dbReference type="ARBA" id="ARBA00022918"/>
    </source>
</evidence>
<accession>A0A5B6X3X2</accession>
<feature type="domain" description="Reverse transcriptase RNase H-like" evidence="8">
    <location>
        <begin position="167"/>
        <end position="199"/>
    </location>
</feature>
<evidence type="ECO:0000256" key="4">
    <source>
        <dbReference type="ARBA" id="ARBA00022759"/>
    </source>
</evidence>
<reference evidence="11" key="1">
    <citation type="journal article" date="2019" name="Plant Biotechnol. J.">
        <title>Genome sequencing of the Australian wild diploid species Gossypium australe highlights disease resistance and delayed gland morphogenesis.</title>
        <authorList>
            <person name="Cai Y."/>
            <person name="Cai X."/>
            <person name="Wang Q."/>
            <person name="Wang P."/>
            <person name="Zhang Y."/>
            <person name="Cai C."/>
            <person name="Xu Y."/>
            <person name="Wang K."/>
            <person name="Zhou Z."/>
            <person name="Wang C."/>
            <person name="Geng S."/>
            <person name="Li B."/>
            <person name="Dong Q."/>
            <person name="Hou Y."/>
            <person name="Wang H."/>
            <person name="Ai P."/>
            <person name="Liu Z."/>
            <person name="Yi F."/>
            <person name="Sun M."/>
            <person name="An G."/>
            <person name="Cheng J."/>
            <person name="Zhang Y."/>
            <person name="Shi Q."/>
            <person name="Xie Y."/>
            <person name="Shi X."/>
            <person name="Chang Y."/>
            <person name="Huang F."/>
            <person name="Chen Y."/>
            <person name="Hong S."/>
            <person name="Mi L."/>
            <person name="Sun Q."/>
            <person name="Zhang L."/>
            <person name="Zhou B."/>
            <person name="Peng R."/>
            <person name="Zhang X."/>
            <person name="Liu F."/>
        </authorList>
    </citation>
    <scope>NUCLEOTIDE SEQUENCE [LARGE SCALE GENOMIC DNA]</scope>
    <source>
        <strain evidence="11">cv. PA1801</strain>
    </source>
</reference>
<dbReference type="Pfam" id="PF17917">
    <property type="entry name" value="RT_RNaseH"/>
    <property type="match status" value="1"/>
</dbReference>
<evidence type="ECO:0000259" key="9">
    <source>
        <dbReference type="Pfam" id="PF24626"/>
    </source>
</evidence>
<dbReference type="CDD" id="cd01647">
    <property type="entry name" value="RT_LTR"/>
    <property type="match status" value="1"/>
</dbReference>
<feature type="domain" description="Tf2-1-like SH3-like" evidence="9">
    <location>
        <begin position="334"/>
        <end position="396"/>
    </location>
</feature>
<evidence type="ECO:0000259" key="8">
    <source>
        <dbReference type="Pfam" id="PF17917"/>
    </source>
</evidence>
<evidence type="ECO:0000313" key="11">
    <source>
        <dbReference type="Proteomes" id="UP000325315"/>
    </source>
</evidence>
<evidence type="ECO:0000256" key="3">
    <source>
        <dbReference type="ARBA" id="ARBA00022722"/>
    </source>
</evidence>
<keyword evidence="11" id="KW-1185">Reference proteome</keyword>
<dbReference type="Pfam" id="PF24626">
    <property type="entry name" value="SH3_Tf2-1"/>
    <property type="match status" value="1"/>
</dbReference>
<dbReference type="InterPro" id="IPR056924">
    <property type="entry name" value="SH3_Tf2-1"/>
</dbReference>
<evidence type="ECO:0000256" key="1">
    <source>
        <dbReference type="ARBA" id="ARBA00022679"/>
    </source>
</evidence>
<sequence>MAPNELIELKAQLQERLDRGFIRLSVSPWGAPIFFVKKKDDTMRMCVDYNQLNKLTIKKSYPLSRIDNLFDQFCGASIFSKIDLYSGYHQLKVKETDVYKTAFRTRHYEFLVMPFTLTNAPITFMPESGREFIVNKNASNVSLVCVLMHDGKVVAYTSQQLSHMKRCFIYTDHKSLKYLLTQKELNLRQRRWVELLKDYDCMIEYHPGKANVVVDALSYRAVTDLRAMGWIYVPNDVELRQSILREAHSSLYVKAEHQLPSGLLQPVKIPLWKWERVTMFVSGLPLTPIKKDSVWVIVDRLTKSVYFLPIRKDYLLQKLAKFYVSEIVRLLDMLVFLEFCPWKNVLWFGHKGKLNLRFIRPYCILKRIGLVAYQLELPPELDRIHNVFHVFMLRWYQFDLPHIIPVEEIEVQSDLTFEEEPVQTLDRDFKVLMRKTIPLDKVLWCNHGIEEATWEPEDSIHQ</sequence>
<feature type="domain" description="Reverse transcriptase" evidence="7">
    <location>
        <begin position="36"/>
        <end position="125"/>
    </location>
</feature>
<comment type="caution">
    <text evidence="10">The sequence shown here is derived from an EMBL/GenBank/DDBJ whole genome shotgun (WGS) entry which is preliminary data.</text>
</comment>
<organism evidence="10 11">
    <name type="scientific">Gossypium australe</name>
    <dbReference type="NCBI Taxonomy" id="47621"/>
    <lineage>
        <taxon>Eukaryota</taxon>
        <taxon>Viridiplantae</taxon>
        <taxon>Streptophyta</taxon>
        <taxon>Embryophyta</taxon>
        <taxon>Tracheophyta</taxon>
        <taxon>Spermatophyta</taxon>
        <taxon>Magnoliopsida</taxon>
        <taxon>eudicotyledons</taxon>
        <taxon>Gunneridae</taxon>
        <taxon>Pentapetalae</taxon>
        <taxon>rosids</taxon>
        <taxon>malvids</taxon>
        <taxon>Malvales</taxon>
        <taxon>Malvaceae</taxon>
        <taxon>Malvoideae</taxon>
        <taxon>Gossypium</taxon>
    </lineage>
</organism>
<dbReference type="Proteomes" id="UP000325315">
    <property type="component" value="Unassembled WGS sequence"/>
</dbReference>
<dbReference type="GO" id="GO:0016787">
    <property type="term" value="F:hydrolase activity"/>
    <property type="evidence" value="ECO:0007669"/>
    <property type="project" value="UniProtKB-KW"/>
</dbReference>
<dbReference type="InterPro" id="IPR000477">
    <property type="entry name" value="RT_dom"/>
</dbReference>
<dbReference type="GO" id="GO:0003964">
    <property type="term" value="F:RNA-directed DNA polymerase activity"/>
    <property type="evidence" value="ECO:0007669"/>
    <property type="project" value="UniProtKB-KW"/>
</dbReference>
<gene>
    <name evidence="10" type="ORF">EPI10_031765</name>
</gene>
<protein>
    <submittedName>
        <fullName evidence="10">Transposon Ty3-I Gag-Pol polyprotein</fullName>
    </submittedName>
</protein>
<proteinExistence type="predicted"/>
<dbReference type="AlphaFoldDB" id="A0A5B6X3X2"/>
<dbReference type="PANTHER" id="PTHR24559">
    <property type="entry name" value="TRANSPOSON TY3-I GAG-POL POLYPROTEIN"/>
    <property type="match status" value="1"/>
</dbReference>
<keyword evidence="5" id="KW-0378">Hydrolase</keyword>
<keyword evidence="1" id="KW-0808">Transferase</keyword>
<dbReference type="Gene3D" id="3.10.10.10">
    <property type="entry name" value="HIV Type 1 Reverse Transcriptase, subunit A, domain 1"/>
    <property type="match status" value="1"/>
</dbReference>
<name>A0A5B6X3X2_9ROSI</name>
<dbReference type="Pfam" id="PF00078">
    <property type="entry name" value="RVT_1"/>
    <property type="match status" value="1"/>
</dbReference>
<dbReference type="InterPro" id="IPR043502">
    <property type="entry name" value="DNA/RNA_pol_sf"/>
</dbReference>
<evidence type="ECO:0000256" key="5">
    <source>
        <dbReference type="ARBA" id="ARBA00022801"/>
    </source>
</evidence>
<keyword evidence="2" id="KW-0548">Nucleotidyltransferase</keyword>
<evidence type="ECO:0000256" key="2">
    <source>
        <dbReference type="ARBA" id="ARBA00022695"/>
    </source>
</evidence>
<dbReference type="Gene3D" id="3.30.70.270">
    <property type="match status" value="1"/>
</dbReference>
<dbReference type="GO" id="GO:0004519">
    <property type="term" value="F:endonuclease activity"/>
    <property type="evidence" value="ECO:0007669"/>
    <property type="project" value="UniProtKB-KW"/>
</dbReference>
<evidence type="ECO:0000259" key="7">
    <source>
        <dbReference type="Pfam" id="PF00078"/>
    </source>
</evidence>
<dbReference type="EMBL" id="SMMG02000001">
    <property type="protein sequence ID" value="KAA3487974.1"/>
    <property type="molecule type" value="Genomic_DNA"/>
</dbReference>
<evidence type="ECO:0000313" key="10">
    <source>
        <dbReference type="EMBL" id="KAA3487974.1"/>
    </source>
</evidence>
<dbReference type="PANTHER" id="PTHR24559:SF447">
    <property type="entry name" value="RNA-DIRECTED DNA POLYMERASE HOMOLOG"/>
    <property type="match status" value="1"/>
</dbReference>
<dbReference type="InterPro" id="IPR041373">
    <property type="entry name" value="RT_RNaseH"/>
</dbReference>
<dbReference type="SUPFAM" id="SSF56672">
    <property type="entry name" value="DNA/RNA polymerases"/>
    <property type="match status" value="1"/>
</dbReference>
<keyword evidence="4" id="KW-0255">Endonuclease</keyword>
<dbReference type="OrthoDB" id="991861at2759"/>
<keyword evidence="3" id="KW-0540">Nuclease</keyword>